<name>A0A0F9P2Y3_9ZZZZ</name>
<gene>
    <name evidence="2" type="ORF">LCGC14_0877060</name>
</gene>
<protein>
    <submittedName>
        <fullName evidence="2">Uncharacterized protein</fullName>
    </submittedName>
</protein>
<sequence>MDACKKLKSLIIIILGFICLTFLIAFFSIVIIDIPVFSSLFDEFFTSGNSIFIPPFPYINIVWFLPEKNHLVQFSVGHLIDFIIIISIVNTIETSLYHYITRVCLNGNTLMLNYIDLYSTGSKKKLDERSQCPNKVFGFNVESINYLDDNFLDYGERGSQLSKRNDRDYSQFRRKRYKSNIIQDILLNRKSKFIFNKLYKNLQVSCDHSIFDNFWFSLLIYLNLHPKIYNITDSNEFRREGG</sequence>
<evidence type="ECO:0000313" key="2">
    <source>
        <dbReference type="EMBL" id="KKN26195.1"/>
    </source>
</evidence>
<keyword evidence="1" id="KW-1133">Transmembrane helix</keyword>
<dbReference type="AlphaFoldDB" id="A0A0F9P2Y3"/>
<feature type="transmembrane region" description="Helical" evidence="1">
    <location>
        <begin position="71"/>
        <end position="90"/>
    </location>
</feature>
<keyword evidence="1" id="KW-0472">Membrane</keyword>
<accession>A0A0F9P2Y3</accession>
<comment type="caution">
    <text evidence="2">The sequence shown here is derived from an EMBL/GenBank/DDBJ whole genome shotgun (WGS) entry which is preliminary data.</text>
</comment>
<evidence type="ECO:0000256" key="1">
    <source>
        <dbReference type="SAM" id="Phobius"/>
    </source>
</evidence>
<organism evidence="2">
    <name type="scientific">marine sediment metagenome</name>
    <dbReference type="NCBI Taxonomy" id="412755"/>
    <lineage>
        <taxon>unclassified sequences</taxon>
        <taxon>metagenomes</taxon>
        <taxon>ecological metagenomes</taxon>
    </lineage>
</organism>
<proteinExistence type="predicted"/>
<reference evidence="2" key="1">
    <citation type="journal article" date="2015" name="Nature">
        <title>Complex archaea that bridge the gap between prokaryotes and eukaryotes.</title>
        <authorList>
            <person name="Spang A."/>
            <person name="Saw J.H."/>
            <person name="Jorgensen S.L."/>
            <person name="Zaremba-Niedzwiedzka K."/>
            <person name="Martijn J."/>
            <person name="Lind A.E."/>
            <person name="van Eijk R."/>
            <person name="Schleper C."/>
            <person name="Guy L."/>
            <person name="Ettema T.J."/>
        </authorList>
    </citation>
    <scope>NUCLEOTIDE SEQUENCE</scope>
</reference>
<dbReference type="EMBL" id="LAZR01002739">
    <property type="protein sequence ID" value="KKN26195.1"/>
    <property type="molecule type" value="Genomic_DNA"/>
</dbReference>
<feature type="transmembrane region" description="Helical" evidence="1">
    <location>
        <begin position="12"/>
        <end position="32"/>
    </location>
</feature>
<keyword evidence="1" id="KW-0812">Transmembrane</keyword>
<feature type="transmembrane region" description="Helical" evidence="1">
    <location>
        <begin position="44"/>
        <end position="64"/>
    </location>
</feature>